<dbReference type="WBParaSite" id="PDA_v2.g16700.t1">
    <property type="protein sequence ID" value="PDA_v2.g16700.t1"/>
    <property type="gene ID" value="PDA_v2.g16700"/>
</dbReference>
<proteinExistence type="predicted"/>
<protein>
    <submittedName>
        <fullName evidence="2">MULE transposase domain-containing protein</fullName>
    </submittedName>
</protein>
<organism evidence="1 2">
    <name type="scientific">Panagrolaimus davidi</name>
    <dbReference type="NCBI Taxonomy" id="227884"/>
    <lineage>
        <taxon>Eukaryota</taxon>
        <taxon>Metazoa</taxon>
        <taxon>Ecdysozoa</taxon>
        <taxon>Nematoda</taxon>
        <taxon>Chromadorea</taxon>
        <taxon>Rhabditida</taxon>
        <taxon>Tylenchina</taxon>
        <taxon>Panagrolaimomorpha</taxon>
        <taxon>Panagrolaimoidea</taxon>
        <taxon>Panagrolaimidae</taxon>
        <taxon>Panagrolaimus</taxon>
    </lineage>
</organism>
<reference evidence="2" key="1">
    <citation type="submission" date="2022-11" db="UniProtKB">
        <authorList>
            <consortium name="WormBaseParasite"/>
        </authorList>
    </citation>
    <scope>IDENTIFICATION</scope>
</reference>
<dbReference type="Proteomes" id="UP000887578">
    <property type="component" value="Unplaced"/>
</dbReference>
<accession>A0A914PPG5</accession>
<evidence type="ECO:0000313" key="1">
    <source>
        <dbReference type="Proteomes" id="UP000887578"/>
    </source>
</evidence>
<name>A0A914PPG5_9BILA</name>
<evidence type="ECO:0000313" key="2">
    <source>
        <dbReference type="WBParaSite" id="PDA_v2.g16700.t1"/>
    </source>
</evidence>
<sequence>MSNQSEADYKRVFGAITRMVNDRPIHATVAHFDREKAAVNAFQVTRCFRHTQPKMCVFHVKNCLHNKVVSF</sequence>
<dbReference type="AlphaFoldDB" id="A0A914PPG5"/>
<keyword evidence="1" id="KW-1185">Reference proteome</keyword>